<dbReference type="RefSeq" id="WP_092983576.1">
    <property type="nucleotide sequence ID" value="NZ_FNFY01000001.1"/>
</dbReference>
<dbReference type="HAMAP" id="MF_01553">
    <property type="entry name" value="RNApol_bact_RpoY"/>
    <property type="match status" value="1"/>
</dbReference>
<comment type="similarity">
    <text evidence="5">Belongs to the RNA polymerase subunit epsilon family.</text>
</comment>
<comment type="catalytic activity">
    <reaction evidence="5">
        <text>RNA(n) + a ribonucleoside 5'-triphosphate = RNA(n+1) + diphosphate</text>
        <dbReference type="Rhea" id="RHEA:21248"/>
        <dbReference type="Rhea" id="RHEA-COMP:14527"/>
        <dbReference type="Rhea" id="RHEA-COMP:17342"/>
        <dbReference type="ChEBI" id="CHEBI:33019"/>
        <dbReference type="ChEBI" id="CHEBI:61557"/>
        <dbReference type="ChEBI" id="CHEBI:140395"/>
        <dbReference type="EC" id="2.7.7.6"/>
    </reaction>
</comment>
<dbReference type="GO" id="GO:0006351">
    <property type="term" value="P:DNA-templated transcription"/>
    <property type="evidence" value="ECO:0007669"/>
    <property type="project" value="UniProtKB-UniRule"/>
</dbReference>
<organism evidence="6 7">
    <name type="scientific">Lacicoccus qingdaonensis</name>
    <dbReference type="NCBI Taxonomy" id="576118"/>
    <lineage>
        <taxon>Bacteria</taxon>
        <taxon>Bacillati</taxon>
        <taxon>Bacillota</taxon>
        <taxon>Bacilli</taxon>
        <taxon>Bacillales</taxon>
        <taxon>Salinicoccaceae</taxon>
        <taxon>Lacicoccus</taxon>
    </lineage>
</organism>
<proteinExistence type="inferred from homology"/>
<keyword evidence="4 5" id="KW-0804">Transcription</keyword>
<comment type="function">
    <text evidence="5">A non-essential component of RNA polymerase (RNAP).</text>
</comment>
<dbReference type="OrthoDB" id="2147503at2"/>
<evidence type="ECO:0000256" key="4">
    <source>
        <dbReference type="ARBA" id="ARBA00023163"/>
    </source>
</evidence>
<dbReference type="Gene3D" id="3.10.20.730">
    <property type="entry name" value="RNAP, epsilon subunit-like"/>
    <property type="match status" value="1"/>
</dbReference>
<dbReference type="EC" id="2.7.7.6" evidence="5"/>
<reference evidence="7" key="1">
    <citation type="submission" date="2016-10" db="EMBL/GenBank/DDBJ databases">
        <authorList>
            <person name="Varghese N."/>
            <person name="Submissions S."/>
        </authorList>
    </citation>
    <scope>NUCLEOTIDE SEQUENCE [LARGE SCALE GENOMIC DNA]</scope>
    <source>
        <strain evidence="7">CGMCC 1.8895</strain>
    </source>
</reference>
<dbReference type="EMBL" id="FNFY01000001">
    <property type="protein sequence ID" value="SDK19455.1"/>
    <property type="molecule type" value="Genomic_DNA"/>
</dbReference>
<dbReference type="GO" id="GO:0003677">
    <property type="term" value="F:DNA binding"/>
    <property type="evidence" value="ECO:0007669"/>
    <property type="project" value="UniProtKB-UniRule"/>
</dbReference>
<dbReference type="GO" id="GO:0000428">
    <property type="term" value="C:DNA-directed RNA polymerase complex"/>
    <property type="evidence" value="ECO:0007669"/>
    <property type="project" value="UniProtKB-KW"/>
</dbReference>
<keyword evidence="2 5" id="KW-0808">Transferase</keyword>
<evidence type="ECO:0000313" key="6">
    <source>
        <dbReference type="EMBL" id="SDK19455.1"/>
    </source>
</evidence>
<dbReference type="Proteomes" id="UP000199008">
    <property type="component" value="Unassembled WGS sequence"/>
</dbReference>
<evidence type="ECO:0000256" key="5">
    <source>
        <dbReference type="HAMAP-Rule" id="MF_01553"/>
    </source>
</evidence>
<comment type="subunit">
    <text evidence="5">RNAP is composed of a core of 2 alpha, a beta and a beta' subunit. The core is associated with a delta subunit, and at least one of epsilon or omega. When a sigma factor is associated with the core the holoenzyme is formed, which can initiate transcription.</text>
</comment>
<dbReference type="InterPro" id="IPR009907">
    <property type="entry name" value="RpoY"/>
</dbReference>
<evidence type="ECO:0000256" key="2">
    <source>
        <dbReference type="ARBA" id="ARBA00022679"/>
    </source>
</evidence>
<evidence type="ECO:0000256" key="3">
    <source>
        <dbReference type="ARBA" id="ARBA00022695"/>
    </source>
</evidence>
<dbReference type="Pfam" id="PF07288">
    <property type="entry name" value="RpoY"/>
    <property type="match status" value="1"/>
</dbReference>
<keyword evidence="1 5" id="KW-0240">DNA-directed RNA polymerase</keyword>
<evidence type="ECO:0000313" key="7">
    <source>
        <dbReference type="Proteomes" id="UP000199008"/>
    </source>
</evidence>
<dbReference type="GO" id="GO:0003899">
    <property type="term" value="F:DNA-directed RNA polymerase activity"/>
    <property type="evidence" value="ECO:0007669"/>
    <property type="project" value="UniProtKB-UniRule"/>
</dbReference>
<gene>
    <name evidence="5" type="primary">rpoY</name>
    <name evidence="6" type="ORF">SAMN05216216_10125</name>
</gene>
<keyword evidence="7" id="KW-1185">Reference proteome</keyword>
<dbReference type="STRING" id="576118.SAMN05216216_10125"/>
<sequence>MAVFKVFYQENLTDRIIREDTATKYFEAESETEIRQGLKNSGYNIELVEKLSDAHLDYEKENNVDFKVENL</sequence>
<evidence type="ECO:0000256" key="1">
    <source>
        <dbReference type="ARBA" id="ARBA00022478"/>
    </source>
</evidence>
<accession>A0A1G8ZYP3</accession>
<keyword evidence="3 5" id="KW-0548">Nucleotidyltransferase</keyword>
<protein>
    <recommendedName>
        <fullName evidence="5">DNA-directed RNA polymerase subunit epsilon</fullName>
        <shortName evidence="5">RNAP epsilon subunit</shortName>
        <ecNumber evidence="5">2.7.7.6</ecNumber>
    </recommendedName>
    <alternativeName>
        <fullName evidence="5">RNA polymerase epsilon subunit</fullName>
    </alternativeName>
    <alternativeName>
        <fullName evidence="5">Transcriptase subunit epsilon</fullName>
    </alternativeName>
</protein>
<dbReference type="AlphaFoldDB" id="A0A1G8ZYP3"/>
<name>A0A1G8ZYP3_9BACL</name>